<proteinExistence type="predicted"/>
<comment type="caution">
    <text evidence="1">The sequence shown here is derived from an EMBL/GenBank/DDBJ whole genome shotgun (WGS) entry which is preliminary data.</text>
</comment>
<dbReference type="Proteomes" id="UP000826195">
    <property type="component" value="Unassembled WGS sequence"/>
</dbReference>
<name>A0AAV7HST4_COTGL</name>
<evidence type="ECO:0000313" key="1">
    <source>
        <dbReference type="EMBL" id="KAH0547137.1"/>
    </source>
</evidence>
<gene>
    <name evidence="1" type="ORF">KQX54_017222</name>
</gene>
<sequence>MITEILMVKAGRVDACFTYLIWTLHNTTSELRCINRIYHAISVLSILPLVLEASREAKVRSVQASLLNPKYSKPIQTGEAIEIVVRLILSPRAFVQV</sequence>
<keyword evidence="2" id="KW-1185">Reference proteome</keyword>
<reference evidence="1 2" key="1">
    <citation type="journal article" date="2021" name="J. Hered.">
        <title>A chromosome-level genome assembly of the parasitoid wasp, Cotesia glomerata (Hymenoptera: Braconidae).</title>
        <authorList>
            <person name="Pinto B.J."/>
            <person name="Weis J.J."/>
            <person name="Gamble T."/>
            <person name="Ode P.J."/>
            <person name="Paul R."/>
            <person name="Zaspel J.M."/>
        </authorList>
    </citation>
    <scope>NUCLEOTIDE SEQUENCE [LARGE SCALE GENOMIC DNA]</scope>
    <source>
        <strain evidence="1">CgM1</strain>
    </source>
</reference>
<accession>A0AAV7HST4</accession>
<organism evidence="1 2">
    <name type="scientific">Cotesia glomerata</name>
    <name type="common">Lepidopteran parasitic wasp</name>
    <name type="synonym">Apanteles glomeratus</name>
    <dbReference type="NCBI Taxonomy" id="32391"/>
    <lineage>
        <taxon>Eukaryota</taxon>
        <taxon>Metazoa</taxon>
        <taxon>Ecdysozoa</taxon>
        <taxon>Arthropoda</taxon>
        <taxon>Hexapoda</taxon>
        <taxon>Insecta</taxon>
        <taxon>Pterygota</taxon>
        <taxon>Neoptera</taxon>
        <taxon>Endopterygota</taxon>
        <taxon>Hymenoptera</taxon>
        <taxon>Apocrita</taxon>
        <taxon>Ichneumonoidea</taxon>
        <taxon>Braconidae</taxon>
        <taxon>Microgastrinae</taxon>
        <taxon>Cotesia</taxon>
    </lineage>
</organism>
<protein>
    <submittedName>
        <fullName evidence="1">Uncharacterized protein</fullName>
    </submittedName>
</protein>
<dbReference type="AlphaFoldDB" id="A0AAV7HST4"/>
<evidence type="ECO:0000313" key="2">
    <source>
        <dbReference type="Proteomes" id="UP000826195"/>
    </source>
</evidence>
<dbReference type="EMBL" id="JAHXZJ010002237">
    <property type="protein sequence ID" value="KAH0547137.1"/>
    <property type="molecule type" value="Genomic_DNA"/>
</dbReference>